<accession>A0A1I9SAP4</accession>
<dbReference type="EMBL" id="KX774321">
    <property type="protein sequence ID" value="AOZ63850.1"/>
    <property type="molecule type" value="Genomic_DNA"/>
</dbReference>
<keyword evidence="2" id="KW-1185">Reference proteome</keyword>
<name>A0A1I9SAP4_9CAUD</name>
<evidence type="ECO:0000313" key="2">
    <source>
        <dbReference type="Proteomes" id="UP000224902"/>
    </source>
</evidence>
<dbReference type="Proteomes" id="UP000224902">
    <property type="component" value="Segment"/>
</dbReference>
<proteinExistence type="predicted"/>
<sequence length="88" mass="10251">MFYVNKMEVLSGTRDDRPTTFTEIGHFGLLEDAKQALHDLTDTFKEYDWFSGLAFEVSYKFPVEQANELFGMTHVRLKTIYFVTEIGD</sequence>
<evidence type="ECO:0000313" key="1">
    <source>
        <dbReference type="EMBL" id="AOZ63850.1"/>
    </source>
</evidence>
<protein>
    <submittedName>
        <fullName evidence="1">Uncharacterized protein</fullName>
    </submittedName>
</protein>
<gene>
    <name evidence="1" type="ORF">SEA_WEASELS2_272</name>
</gene>
<reference evidence="2" key="1">
    <citation type="submission" date="2016-08" db="EMBL/GenBank/DDBJ databases">
        <authorList>
            <person name="Seilhamer J.J."/>
        </authorList>
    </citation>
    <scope>NUCLEOTIDE SEQUENCE [LARGE SCALE GENOMIC DNA]</scope>
</reference>
<organism evidence="1 2">
    <name type="scientific">Rhodococcus phage Weasels2</name>
    <dbReference type="NCBI Taxonomy" id="1897437"/>
    <lineage>
        <taxon>Viruses</taxon>
        <taxon>Duplodnaviria</taxon>
        <taxon>Heunggongvirae</taxon>
        <taxon>Uroviricota</taxon>
        <taxon>Caudoviricetes</taxon>
        <taxon>Weaselvirus</taxon>
        <taxon>Weaselvirus weasel</taxon>
    </lineage>
</organism>